<gene>
    <name evidence="4" type="ORF">GOARA_076_00250</name>
</gene>
<evidence type="ECO:0000256" key="2">
    <source>
        <dbReference type="SAM" id="Phobius"/>
    </source>
</evidence>
<proteinExistence type="predicted"/>
<evidence type="ECO:0000256" key="1">
    <source>
        <dbReference type="SAM" id="MobiDB-lite"/>
    </source>
</evidence>
<dbReference type="EMBL" id="BAEE01000076">
    <property type="protein sequence ID" value="GAB11515.1"/>
    <property type="molecule type" value="Genomic_DNA"/>
</dbReference>
<feature type="domain" description="DUF305" evidence="3">
    <location>
        <begin position="74"/>
        <end position="269"/>
    </location>
</feature>
<dbReference type="Gene3D" id="1.20.1260.10">
    <property type="match status" value="1"/>
</dbReference>
<evidence type="ECO:0000259" key="3">
    <source>
        <dbReference type="Pfam" id="PF03713"/>
    </source>
</evidence>
<dbReference type="PANTHER" id="PTHR36933">
    <property type="entry name" value="SLL0788 PROTEIN"/>
    <property type="match status" value="1"/>
</dbReference>
<dbReference type="AlphaFoldDB" id="G7H6P0"/>
<dbReference type="PANTHER" id="PTHR36933:SF1">
    <property type="entry name" value="SLL0788 PROTEIN"/>
    <property type="match status" value="1"/>
</dbReference>
<feature type="region of interest" description="Disordered" evidence="1">
    <location>
        <begin position="161"/>
        <end position="193"/>
    </location>
</feature>
<feature type="region of interest" description="Disordered" evidence="1">
    <location>
        <begin position="1"/>
        <end position="28"/>
    </location>
</feature>
<dbReference type="InterPro" id="IPR012347">
    <property type="entry name" value="Ferritin-like"/>
</dbReference>
<protein>
    <recommendedName>
        <fullName evidence="3">DUF305 domain-containing protein</fullName>
    </recommendedName>
</protein>
<keyword evidence="5" id="KW-1185">Reference proteome</keyword>
<keyword evidence="2" id="KW-0472">Membrane</keyword>
<feature type="region of interest" description="Disordered" evidence="1">
    <location>
        <begin position="256"/>
        <end position="278"/>
    </location>
</feature>
<comment type="caution">
    <text evidence="4">The sequence shown here is derived from an EMBL/GenBank/DDBJ whole genome shotgun (WGS) entry which is preliminary data.</text>
</comment>
<name>G7H6P0_9ACTN</name>
<dbReference type="Pfam" id="PF03713">
    <property type="entry name" value="DUF305"/>
    <property type="match status" value="1"/>
</dbReference>
<keyword evidence="2" id="KW-1133">Transmembrane helix</keyword>
<accession>G7H6P0</accession>
<feature type="compositionally biased region" description="Basic and acidic residues" evidence="1">
    <location>
        <begin position="161"/>
        <end position="182"/>
    </location>
</feature>
<keyword evidence="2" id="KW-0812">Transmembrane</keyword>
<dbReference type="Proteomes" id="UP000035088">
    <property type="component" value="Unassembled WGS sequence"/>
</dbReference>
<feature type="transmembrane region" description="Helical" evidence="2">
    <location>
        <begin position="31"/>
        <end position="53"/>
    </location>
</feature>
<dbReference type="InterPro" id="IPR005183">
    <property type="entry name" value="DUF305_CopM-like"/>
</dbReference>
<sequence>MVTMSNDASTPDVTPSTPPSAETDEHRGRPVWLTTALVGIAALLLGAGGALAVGQLTKGSGDDHHHAAASPTAVGFAQDMIVHHQQAVEMTQIVIERGSDPTVRDLAVTMLTDQNKEIGQMTGWLQAWGAPLQNPGAPMSWMNHGPANADADHCADGHVDEHCPAEGHGHHEHGKTDEHGHGPDPAPAGDQPVMDGMATDAEMARLRSLSGPAVDTYFLQLMLRHHEGGHHMMTMVIDPKGGAPDYVRTLAERMDKAQSSEESTMKQLLAQRNAKPLR</sequence>
<dbReference type="STRING" id="1073574.GOARA_076_00250"/>
<reference evidence="4 5" key="1">
    <citation type="submission" date="2011-11" db="EMBL/GenBank/DDBJ databases">
        <title>Whole genome shotgun sequence of Gordonia araii NBRC 100433.</title>
        <authorList>
            <person name="Yoshida Y."/>
            <person name="Hosoyama A."/>
            <person name="Tsuchikane K."/>
            <person name="Katsumata H."/>
            <person name="Yamazaki S."/>
            <person name="Fujita N."/>
        </authorList>
    </citation>
    <scope>NUCLEOTIDE SEQUENCE [LARGE SCALE GENOMIC DNA]</scope>
    <source>
        <strain evidence="4 5">NBRC 100433</strain>
    </source>
</reference>
<organism evidence="4 5">
    <name type="scientific">Gordonia araii NBRC 100433</name>
    <dbReference type="NCBI Taxonomy" id="1073574"/>
    <lineage>
        <taxon>Bacteria</taxon>
        <taxon>Bacillati</taxon>
        <taxon>Actinomycetota</taxon>
        <taxon>Actinomycetes</taxon>
        <taxon>Mycobacteriales</taxon>
        <taxon>Gordoniaceae</taxon>
        <taxon>Gordonia</taxon>
    </lineage>
</organism>
<evidence type="ECO:0000313" key="4">
    <source>
        <dbReference type="EMBL" id="GAB11515.1"/>
    </source>
</evidence>
<evidence type="ECO:0000313" key="5">
    <source>
        <dbReference type="Proteomes" id="UP000035088"/>
    </source>
</evidence>